<evidence type="ECO:0000256" key="1">
    <source>
        <dbReference type="ARBA" id="ARBA00004651"/>
    </source>
</evidence>
<comment type="subcellular location">
    <subcellularLocation>
        <location evidence="1">Cell membrane</location>
        <topology evidence="1">Multi-pass membrane protein</topology>
    </subcellularLocation>
</comment>
<dbReference type="Pfam" id="PF06081">
    <property type="entry name" value="ArAE_1"/>
    <property type="match status" value="1"/>
</dbReference>
<feature type="transmembrane region" description="Helical" evidence="6">
    <location>
        <begin position="196"/>
        <end position="216"/>
    </location>
</feature>
<dbReference type="InterPro" id="IPR010343">
    <property type="entry name" value="ArAE_1"/>
</dbReference>
<dbReference type="Proteomes" id="UP001523369">
    <property type="component" value="Unassembled WGS sequence"/>
</dbReference>
<feature type="transmembrane region" description="Helical" evidence="6">
    <location>
        <begin position="168"/>
        <end position="190"/>
    </location>
</feature>
<evidence type="ECO:0000256" key="4">
    <source>
        <dbReference type="ARBA" id="ARBA00022989"/>
    </source>
</evidence>
<feature type="transmembrane region" description="Helical" evidence="6">
    <location>
        <begin position="12"/>
        <end position="29"/>
    </location>
</feature>
<keyword evidence="5 6" id="KW-0472">Membrane</keyword>
<proteinExistence type="predicted"/>
<evidence type="ECO:0000313" key="8">
    <source>
        <dbReference type="Proteomes" id="UP001523369"/>
    </source>
</evidence>
<accession>A0ABT1DJP5</accession>
<feature type="transmembrane region" description="Helical" evidence="6">
    <location>
        <begin position="94"/>
        <end position="111"/>
    </location>
</feature>
<protein>
    <submittedName>
        <fullName evidence="7">Aromatic acid exporter family protein</fullName>
    </submittedName>
</protein>
<evidence type="ECO:0000256" key="6">
    <source>
        <dbReference type="SAM" id="Phobius"/>
    </source>
</evidence>
<sequence>MPESLVESADPITIVAASLLLCAVLAALLRRKVKPVVEAVGRAALAEVRPHLPDRLRRVARRLYERIDPAIARSVLVAAIAAGIAWFAAETLQLAGAVTASITAILSVHLSSHASVREGTKRLVGTAAGVGFAVGVWGVFGPGPLSIAVIAGCGLVVGRLLQLGDGAVIVPATSLGVLVAGSALTESFVWERVVATGLGIVVGMILSPLVSGMTPLERAHCKLAHLSTEISRLLGDLGAGAARGYGRDQATQWLARSRELGETLGEAVDAVEDLDRQARWSLTTPQAEVAPVHHTFRVLEHGVHQVNSVARSMFDAAVTPHSPGVPDDIGPLLTAASEAFAAHATLETEPDADTTQDADNLEDLLDGLREARRQTLHKVRTQTDDTGVLVLTGSIIANIDRMAGSLERSAPALTVGARETGGLGIPAVSEVVPVVRSFWEKAVITRDK</sequence>
<keyword evidence="8" id="KW-1185">Reference proteome</keyword>
<reference evidence="7 8" key="1">
    <citation type="submission" date="2022-06" db="EMBL/GenBank/DDBJ databases">
        <title>New Species of the Genus Actinoplanes, ActinopZanes ferrugineus.</title>
        <authorList>
            <person name="Ding P."/>
        </authorList>
    </citation>
    <scope>NUCLEOTIDE SEQUENCE [LARGE SCALE GENOMIC DNA]</scope>
    <source>
        <strain evidence="7 8">TRM88003</strain>
    </source>
</reference>
<comment type="caution">
    <text evidence="7">The sequence shown here is derived from an EMBL/GenBank/DDBJ whole genome shotgun (WGS) entry which is preliminary data.</text>
</comment>
<evidence type="ECO:0000256" key="3">
    <source>
        <dbReference type="ARBA" id="ARBA00022692"/>
    </source>
</evidence>
<feature type="transmembrane region" description="Helical" evidence="6">
    <location>
        <begin position="70"/>
        <end position="88"/>
    </location>
</feature>
<gene>
    <name evidence="7" type="ORF">M1L60_10685</name>
</gene>
<dbReference type="RefSeq" id="WP_253237192.1">
    <property type="nucleotide sequence ID" value="NZ_JAMYJR010000010.1"/>
</dbReference>
<keyword evidence="4 6" id="KW-1133">Transmembrane helix</keyword>
<evidence type="ECO:0000256" key="2">
    <source>
        <dbReference type="ARBA" id="ARBA00022475"/>
    </source>
</evidence>
<keyword evidence="3 6" id="KW-0812">Transmembrane</keyword>
<dbReference type="EMBL" id="JAMYJR010000010">
    <property type="protein sequence ID" value="MCO8271058.1"/>
    <property type="molecule type" value="Genomic_DNA"/>
</dbReference>
<evidence type="ECO:0000256" key="5">
    <source>
        <dbReference type="ARBA" id="ARBA00023136"/>
    </source>
</evidence>
<organism evidence="7 8">
    <name type="scientific">Paractinoplanes aksuensis</name>
    <dbReference type="NCBI Taxonomy" id="2939490"/>
    <lineage>
        <taxon>Bacteria</taxon>
        <taxon>Bacillati</taxon>
        <taxon>Actinomycetota</taxon>
        <taxon>Actinomycetes</taxon>
        <taxon>Micromonosporales</taxon>
        <taxon>Micromonosporaceae</taxon>
        <taxon>Paractinoplanes</taxon>
    </lineage>
</organism>
<keyword evidence="2" id="KW-1003">Cell membrane</keyword>
<name>A0ABT1DJP5_9ACTN</name>
<evidence type="ECO:0000313" key="7">
    <source>
        <dbReference type="EMBL" id="MCO8271058.1"/>
    </source>
</evidence>